<dbReference type="InterPro" id="IPR029055">
    <property type="entry name" value="Ntn_hydrolases_N"/>
</dbReference>
<dbReference type="NCBIfam" id="NF040521">
    <property type="entry name" value="C45_proenzyme"/>
    <property type="match status" value="1"/>
</dbReference>
<evidence type="ECO:0000313" key="2">
    <source>
        <dbReference type="EMBL" id="NRF67806.1"/>
    </source>
</evidence>
<dbReference type="InterPro" id="IPR047794">
    <property type="entry name" value="C45_proenzyme-like"/>
</dbReference>
<gene>
    <name evidence="2" type="ORF">HLB44_12505</name>
</gene>
<dbReference type="EMBL" id="JABRWJ010000003">
    <property type="protein sequence ID" value="NRF67806.1"/>
    <property type="molecule type" value="Genomic_DNA"/>
</dbReference>
<sequence>MRWSIEAIEENAPGPKWQQHFRTHWPAYQSWFLRGGMGARRSYTECRRALRKHMPLWEPVWERLVDLAGGGDIEARFMSLWCPPPYIAGCSQAVWTGHGDPVLVRNYDYAPALLEGAWLATRWGGQRVIAVSDCLCGALDGINESGLAASLSFGGRKARGEGFGIPLVVRYVLEYATTTREAVRLLSSIPVHMTYTVTLLDRFSNHSTVFVAPDRPAEVVPLAGVTNHQHAVEWAEHAAATNTVQRGAALNRAVLASGSKREMVDVMLAEPLFQTSYERGYGTLYTAVYQPAQLSAELVWRTGTWRQSIDAFDEGRREIRETGSSGISENSRACEQIPPAVDARSVDCRPVKQGPAERT</sequence>
<dbReference type="RefSeq" id="WP_173122893.1">
    <property type="nucleotide sequence ID" value="NZ_JABRWJ010000003.1"/>
</dbReference>
<dbReference type="InterPro" id="IPR005079">
    <property type="entry name" value="Peptidase_C45_hydrolase"/>
</dbReference>
<evidence type="ECO:0000259" key="1">
    <source>
        <dbReference type="Pfam" id="PF03417"/>
    </source>
</evidence>
<proteinExistence type="predicted"/>
<protein>
    <recommendedName>
        <fullName evidence="1">Peptidase C45 hydrolase domain-containing protein</fullName>
    </recommendedName>
</protein>
<evidence type="ECO:0000313" key="3">
    <source>
        <dbReference type="Proteomes" id="UP000737171"/>
    </source>
</evidence>
<feature type="domain" description="Peptidase C45 hydrolase" evidence="1">
    <location>
        <begin position="95"/>
        <end position="301"/>
    </location>
</feature>
<comment type="caution">
    <text evidence="2">The sequence shown here is derived from an EMBL/GenBank/DDBJ whole genome shotgun (WGS) entry which is preliminary data.</text>
</comment>
<dbReference type="Pfam" id="PF03417">
    <property type="entry name" value="AAT"/>
    <property type="match status" value="1"/>
</dbReference>
<name>A0ABX2EGS3_9BURK</name>
<dbReference type="Gene3D" id="3.60.60.10">
    <property type="entry name" value="Penicillin V Acylase, Chain A"/>
    <property type="match status" value="1"/>
</dbReference>
<dbReference type="SUPFAM" id="SSF56235">
    <property type="entry name" value="N-terminal nucleophile aminohydrolases (Ntn hydrolases)"/>
    <property type="match status" value="1"/>
</dbReference>
<reference evidence="2 3" key="1">
    <citation type="submission" date="2020-05" db="EMBL/GenBank/DDBJ databases">
        <title>Aquincola sp. isolate from soil.</title>
        <authorList>
            <person name="Han J."/>
            <person name="Kim D.-U."/>
        </authorList>
    </citation>
    <scope>NUCLEOTIDE SEQUENCE [LARGE SCALE GENOMIC DNA]</scope>
    <source>
        <strain evidence="2 3">S2</strain>
    </source>
</reference>
<organism evidence="2 3">
    <name type="scientific">Pseudaquabacterium terrae</name>
    <dbReference type="NCBI Taxonomy" id="2732868"/>
    <lineage>
        <taxon>Bacteria</taxon>
        <taxon>Pseudomonadati</taxon>
        <taxon>Pseudomonadota</taxon>
        <taxon>Betaproteobacteria</taxon>
        <taxon>Burkholderiales</taxon>
        <taxon>Sphaerotilaceae</taxon>
        <taxon>Pseudaquabacterium</taxon>
    </lineage>
</organism>
<keyword evidence="3" id="KW-1185">Reference proteome</keyword>
<dbReference type="Proteomes" id="UP000737171">
    <property type="component" value="Unassembled WGS sequence"/>
</dbReference>
<accession>A0ABX2EGS3</accession>